<dbReference type="PANTHER" id="PTHR43685:SF2">
    <property type="entry name" value="GLYCOSYLTRANSFERASE 2-LIKE DOMAIN-CONTAINING PROTEIN"/>
    <property type="match status" value="1"/>
</dbReference>
<dbReference type="InterPro" id="IPR001173">
    <property type="entry name" value="Glyco_trans_2-like"/>
</dbReference>
<dbReference type="SUPFAM" id="SSF53448">
    <property type="entry name" value="Nucleotide-diphospho-sugar transferases"/>
    <property type="match status" value="1"/>
</dbReference>
<proteinExistence type="predicted"/>
<dbReference type="OrthoDB" id="9815829at2"/>
<dbReference type="PANTHER" id="PTHR43685">
    <property type="entry name" value="GLYCOSYLTRANSFERASE"/>
    <property type="match status" value="1"/>
</dbReference>
<gene>
    <name evidence="2" type="ORF">EFY79_13895</name>
</gene>
<name>A0A3M9NAJ6_9BACT</name>
<dbReference type="AlphaFoldDB" id="A0A3M9NAJ6"/>
<dbReference type="GO" id="GO:0016740">
    <property type="term" value="F:transferase activity"/>
    <property type="evidence" value="ECO:0007669"/>
    <property type="project" value="UniProtKB-KW"/>
</dbReference>
<organism evidence="2 3">
    <name type="scientific">Hanamia caeni</name>
    <dbReference type="NCBI Taxonomy" id="2294116"/>
    <lineage>
        <taxon>Bacteria</taxon>
        <taxon>Pseudomonadati</taxon>
        <taxon>Bacteroidota</taxon>
        <taxon>Chitinophagia</taxon>
        <taxon>Chitinophagales</taxon>
        <taxon>Chitinophagaceae</taxon>
        <taxon>Hanamia</taxon>
    </lineage>
</organism>
<dbReference type="InterPro" id="IPR050834">
    <property type="entry name" value="Glycosyltransf_2"/>
</dbReference>
<keyword evidence="2" id="KW-0808">Transferase</keyword>
<evidence type="ECO:0000313" key="2">
    <source>
        <dbReference type="EMBL" id="RNI34781.1"/>
    </source>
</evidence>
<feature type="domain" description="Glycosyltransferase 2-like" evidence="1">
    <location>
        <begin position="12"/>
        <end position="105"/>
    </location>
</feature>
<dbReference type="CDD" id="cd00761">
    <property type="entry name" value="Glyco_tranf_GTA_type"/>
    <property type="match status" value="1"/>
</dbReference>
<reference evidence="2 3" key="1">
    <citation type="submission" date="2018-11" db="EMBL/GenBank/DDBJ databases">
        <title>Draft genome sequence of Ferruginibacter sp. BO-59.</title>
        <authorList>
            <person name="Im W.T."/>
        </authorList>
    </citation>
    <scope>NUCLEOTIDE SEQUENCE [LARGE SCALE GENOMIC DNA]</scope>
    <source>
        <strain evidence="2 3">BO-59</strain>
    </source>
</reference>
<evidence type="ECO:0000313" key="3">
    <source>
        <dbReference type="Proteomes" id="UP000267223"/>
    </source>
</evidence>
<comment type="caution">
    <text evidence="2">The sequence shown here is derived from an EMBL/GenBank/DDBJ whole genome shotgun (WGS) entry which is preliminary data.</text>
</comment>
<dbReference type="RefSeq" id="WP_123121337.1">
    <property type="nucleotide sequence ID" value="NZ_RJJR01000012.1"/>
</dbReference>
<dbReference type="InterPro" id="IPR029044">
    <property type="entry name" value="Nucleotide-diphossugar_trans"/>
</dbReference>
<dbReference type="EMBL" id="RJJR01000012">
    <property type="protein sequence ID" value="RNI34781.1"/>
    <property type="molecule type" value="Genomic_DNA"/>
</dbReference>
<protein>
    <submittedName>
        <fullName evidence="2">Glycosyltransferase family 2 protein</fullName>
    </submittedName>
</protein>
<dbReference type="Proteomes" id="UP000267223">
    <property type="component" value="Unassembled WGS sequence"/>
</dbReference>
<sequence length="218" mass="24876">MPVSLSAQPFFSVIITTYNRKMLLKRALQSLIQQTHTDWEGIIIDDGSTDNTESEIKPFLDDSRLQFIYQKNTGYSLAKNSGIFLAKGKYITFLDSDDEYLFNHLDTRNQILAQHPEIDFLYGGLSVIGNEYVPDRFDNRKLIHLDDCVIGGTFFIKKELAFSLKGFRDIAMGSDAEFFERVGATGSVIHKTSIPTYVYHRENPDSLTNLMMEKIINP</sequence>
<evidence type="ECO:0000259" key="1">
    <source>
        <dbReference type="Pfam" id="PF00535"/>
    </source>
</evidence>
<dbReference type="Gene3D" id="3.90.550.10">
    <property type="entry name" value="Spore Coat Polysaccharide Biosynthesis Protein SpsA, Chain A"/>
    <property type="match status" value="1"/>
</dbReference>
<dbReference type="Pfam" id="PF00535">
    <property type="entry name" value="Glycos_transf_2"/>
    <property type="match status" value="1"/>
</dbReference>
<keyword evidence="3" id="KW-1185">Reference proteome</keyword>
<accession>A0A3M9NAJ6</accession>